<feature type="transmembrane region" description="Helical" evidence="1">
    <location>
        <begin position="20"/>
        <end position="43"/>
    </location>
</feature>
<name>A0ABD1UXH9_9LAMI</name>
<dbReference type="Proteomes" id="UP001604277">
    <property type="component" value="Unassembled WGS sequence"/>
</dbReference>
<reference evidence="3" key="1">
    <citation type="submission" date="2024-07" db="EMBL/GenBank/DDBJ databases">
        <title>Two chromosome-level genome assemblies of Korean endemic species Abeliophyllum distichum and Forsythia ovata (Oleaceae).</title>
        <authorList>
            <person name="Jang H."/>
        </authorList>
    </citation>
    <scope>NUCLEOTIDE SEQUENCE [LARGE SCALE GENOMIC DNA]</scope>
</reference>
<keyword evidence="1" id="KW-0472">Membrane</keyword>
<dbReference type="EMBL" id="JBFOLJ010000006">
    <property type="protein sequence ID" value="KAL2529764.1"/>
    <property type="molecule type" value="Genomic_DNA"/>
</dbReference>
<keyword evidence="1" id="KW-0812">Transmembrane</keyword>
<keyword evidence="3" id="KW-1185">Reference proteome</keyword>
<comment type="caution">
    <text evidence="2">The sequence shown here is derived from an EMBL/GenBank/DDBJ whole genome shotgun (WGS) entry which is preliminary data.</text>
</comment>
<dbReference type="AlphaFoldDB" id="A0ABD1UXH9"/>
<accession>A0ABD1UXH9</accession>
<organism evidence="2 3">
    <name type="scientific">Forsythia ovata</name>
    <dbReference type="NCBI Taxonomy" id="205694"/>
    <lineage>
        <taxon>Eukaryota</taxon>
        <taxon>Viridiplantae</taxon>
        <taxon>Streptophyta</taxon>
        <taxon>Embryophyta</taxon>
        <taxon>Tracheophyta</taxon>
        <taxon>Spermatophyta</taxon>
        <taxon>Magnoliopsida</taxon>
        <taxon>eudicotyledons</taxon>
        <taxon>Gunneridae</taxon>
        <taxon>Pentapetalae</taxon>
        <taxon>asterids</taxon>
        <taxon>lamiids</taxon>
        <taxon>Lamiales</taxon>
        <taxon>Oleaceae</taxon>
        <taxon>Forsythieae</taxon>
        <taxon>Forsythia</taxon>
    </lineage>
</organism>
<evidence type="ECO:0000313" key="2">
    <source>
        <dbReference type="EMBL" id="KAL2529764.1"/>
    </source>
</evidence>
<gene>
    <name evidence="2" type="ORF">Fot_22365</name>
</gene>
<evidence type="ECO:0000256" key="1">
    <source>
        <dbReference type="SAM" id="Phobius"/>
    </source>
</evidence>
<sequence length="110" mass="12192">MNVIFQAFDGHLGDTELATISIVNNVITGFDFGLLVGLNLGLLDLEWLKKKGRNHIEKQLDLSEISGHFPGDYESEMGFDFGGFVLDPETVILKVLVVVQAKEAMNKKKL</sequence>
<proteinExistence type="predicted"/>
<evidence type="ECO:0000313" key="3">
    <source>
        <dbReference type="Proteomes" id="UP001604277"/>
    </source>
</evidence>
<protein>
    <submittedName>
        <fullName evidence="2">Protein DETOXIFICATION</fullName>
    </submittedName>
</protein>
<keyword evidence="1" id="KW-1133">Transmembrane helix</keyword>